<dbReference type="PANTHER" id="PTHR30273:SF2">
    <property type="entry name" value="PROTEIN FECR"/>
    <property type="match status" value="1"/>
</dbReference>
<dbReference type="Gene3D" id="3.55.50.30">
    <property type="match status" value="1"/>
</dbReference>
<evidence type="ECO:0000259" key="3">
    <source>
        <dbReference type="Pfam" id="PF16344"/>
    </source>
</evidence>
<dbReference type="FunFam" id="2.60.120.1440:FF:000001">
    <property type="entry name" value="Putative anti-sigma factor"/>
    <property type="match status" value="1"/>
</dbReference>
<dbReference type="PANTHER" id="PTHR30273">
    <property type="entry name" value="PERIPLASMIC SIGNAL SENSOR AND SIGMA FACTOR ACTIVATOR FECR-RELATED"/>
    <property type="match status" value="1"/>
</dbReference>
<evidence type="ECO:0000259" key="2">
    <source>
        <dbReference type="Pfam" id="PF04773"/>
    </source>
</evidence>
<keyword evidence="1" id="KW-0812">Transmembrane</keyword>
<feature type="domain" description="FecR protein" evidence="2">
    <location>
        <begin position="179"/>
        <end position="274"/>
    </location>
</feature>
<name>A0A1T4LPM3_9BACT</name>
<dbReference type="InterPro" id="IPR032508">
    <property type="entry name" value="FecR_C"/>
</dbReference>
<sequence length="385" mass="42171">MPDTERLIYLLSQARQGLATQDEYTELLEMIQADETGMVNTQIEAFHGPATPDSHDPAEWQQLVTGILAADKPRQPSRIRHIHWKWAAAASILLLTGIAWWWTQPAKTRAPVHTQAAPDVAPGGNKAILTLSDGSQITLDSAGNGLLAQQGGSKITKMANGQLVYDNAGTDAGKILYNTMSTPLGGQYSLILPDGSKVWLNAGSSITYPTAFTGSERKVTVTGEAFFDVAKNARMPFRVTANNTTVDVLGTHFNINAYTDEAAIKTTLVEGAIRVSAHNRQMVLKPGQQARVSHNDVQVADQVDLSAITAWKEGYFSFTNADLPTVMRELARWYNLEVSYEGKIPDRVFNGEIGRSLTLSQVLKGLSKTRIKYRIEDGHRIVIQP</sequence>
<dbReference type="STRING" id="634771.SAMN04488128_101745"/>
<dbReference type="InterPro" id="IPR012373">
    <property type="entry name" value="Ferrdict_sens_TM"/>
</dbReference>
<evidence type="ECO:0000313" key="5">
    <source>
        <dbReference type="Proteomes" id="UP000190367"/>
    </source>
</evidence>
<dbReference type="Proteomes" id="UP000190367">
    <property type="component" value="Unassembled WGS sequence"/>
</dbReference>
<dbReference type="Gene3D" id="2.60.120.1440">
    <property type="match status" value="1"/>
</dbReference>
<dbReference type="InterPro" id="IPR006860">
    <property type="entry name" value="FecR"/>
</dbReference>
<proteinExistence type="predicted"/>
<keyword evidence="1" id="KW-0472">Membrane</keyword>
<keyword evidence="1" id="KW-1133">Transmembrane helix</keyword>
<dbReference type="Pfam" id="PF04773">
    <property type="entry name" value="FecR"/>
    <property type="match status" value="1"/>
</dbReference>
<dbReference type="GO" id="GO:0016989">
    <property type="term" value="F:sigma factor antagonist activity"/>
    <property type="evidence" value="ECO:0007669"/>
    <property type="project" value="TreeGrafter"/>
</dbReference>
<organism evidence="4 5">
    <name type="scientific">Chitinophaga eiseniae</name>
    <dbReference type="NCBI Taxonomy" id="634771"/>
    <lineage>
        <taxon>Bacteria</taxon>
        <taxon>Pseudomonadati</taxon>
        <taxon>Bacteroidota</taxon>
        <taxon>Chitinophagia</taxon>
        <taxon>Chitinophagales</taxon>
        <taxon>Chitinophagaceae</taxon>
        <taxon>Chitinophaga</taxon>
    </lineage>
</organism>
<accession>A0A1T4LPM3</accession>
<evidence type="ECO:0000256" key="1">
    <source>
        <dbReference type="SAM" id="Phobius"/>
    </source>
</evidence>
<dbReference type="AlphaFoldDB" id="A0A1T4LPM3"/>
<feature type="domain" description="Protein FecR C-terminal" evidence="3">
    <location>
        <begin position="315"/>
        <end position="382"/>
    </location>
</feature>
<dbReference type="Pfam" id="PF16344">
    <property type="entry name" value="FecR_C"/>
    <property type="match status" value="1"/>
</dbReference>
<dbReference type="PIRSF" id="PIRSF018266">
    <property type="entry name" value="FecR"/>
    <property type="match status" value="1"/>
</dbReference>
<dbReference type="RefSeq" id="WP_078667399.1">
    <property type="nucleotide sequence ID" value="NZ_FUWZ01000001.1"/>
</dbReference>
<evidence type="ECO:0000313" key="4">
    <source>
        <dbReference type="EMBL" id="SJZ56576.1"/>
    </source>
</evidence>
<gene>
    <name evidence="4" type="ORF">SAMN04488128_101745</name>
</gene>
<dbReference type="EMBL" id="FUWZ01000001">
    <property type="protein sequence ID" value="SJZ56576.1"/>
    <property type="molecule type" value="Genomic_DNA"/>
</dbReference>
<feature type="transmembrane region" description="Helical" evidence="1">
    <location>
        <begin position="82"/>
        <end position="102"/>
    </location>
</feature>
<reference evidence="5" key="1">
    <citation type="submission" date="2017-02" db="EMBL/GenBank/DDBJ databases">
        <authorList>
            <person name="Varghese N."/>
            <person name="Submissions S."/>
        </authorList>
    </citation>
    <scope>NUCLEOTIDE SEQUENCE [LARGE SCALE GENOMIC DNA]</scope>
    <source>
        <strain evidence="5">DSM 22224</strain>
    </source>
</reference>
<dbReference type="OrthoDB" id="622631at2"/>
<protein>
    <submittedName>
        <fullName evidence="4">FecR protein</fullName>
    </submittedName>
</protein>
<keyword evidence="5" id="KW-1185">Reference proteome</keyword>